<dbReference type="Pfam" id="PF04652">
    <property type="entry name" value="Vta1"/>
    <property type="match status" value="1"/>
</dbReference>
<evidence type="ECO:0000256" key="2">
    <source>
        <dbReference type="ARBA" id="ARBA00023136"/>
    </source>
</evidence>
<dbReference type="GO" id="GO:0005771">
    <property type="term" value="C:multivesicular body"/>
    <property type="evidence" value="ECO:0007669"/>
    <property type="project" value="TreeGrafter"/>
</dbReference>
<reference evidence="6" key="1">
    <citation type="journal article" date="2013" name="Genome Announc.">
        <title>Draft genome sequence of the grapevine dieback fungus Eutypa lata UCR-EL1.</title>
        <authorList>
            <person name="Blanco-Ulate B."/>
            <person name="Rolshausen P.E."/>
            <person name="Cantu D."/>
        </authorList>
    </citation>
    <scope>NUCLEOTIDE SEQUENCE [LARGE SCALE GENOMIC DNA]</scope>
    <source>
        <strain evidence="6">UCR-EL1</strain>
    </source>
</reference>
<dbReference type="PANTHER" id="PTHR46009">
    <property type="entry name" value="VACUOLAR PROTEIN SORTING-ASSOCIATED PROTEIN VTA1 HOMOLOG"/>
    <property type="match status" value="1"/>
</dbReference>
<dbReference type="Proteomes" id="UP000012174">
    <property type="component" value="Unassembled WGS sequence"/>
</dbReference>
<dbReference type="OrthoDB" id="391137at2759"/>
<evidence type="ECO:0000313" key="5">
    <source>
        <dbReference type="EMBL" id="EMR63283.1"/>
    </source>
</evidence>
<gene>
    <name evidence="5" type="ORF">UCREL1_9777</name>
</gene>
<dbReference type="HOGENOM" id="CLU_1026838_0_0_1"/>
<feature type="region of interest" description="Disordered" evidence="3">
    <location>
        <begin position="155"/>
        <end position="214"/>
    </location>
</feature>
<keyword evidence="2" id="KW-0472">Membrane</keyword>
<dbReference type="EMBL" id="KB707242">
    <property type="protein sequence ID" value="EMR63283.1"/>
    <property type="molecule type" value="Genomic_DNA"/>
</dbReference>
<dbReference type="STRING" id="1287681.M7SGA0"/>
<organism evidence="5 6">
    <name type="scientific">Eutypa lata (strain UCR-EL1)</name>
    <name type="common">Grapevine dieback disease fungus</name>
    <name type="synonym">Eutypa armeniacae</name>
    <dbReference type="NCBI Taxonomy" id="1287681"/>
    <lineage>
        <taxon>Eukaryota</taxon>
        <taxon>Fungi</taxon>
        <taxon>Dikarya</taxon>
        <taxon>Ascomycota</taxon>
        <taxon>Pezizomycotina</taxon>
        <taxon>Sordariomycetes</taxon>
        <taxon>Xylariomycetidae</taxon>
        <taxon>Xylariales</taxon>
        <taxon>Diatrypaceae</taxon>
        <taxon>Eutypa</taxon>
    </lineage>
</organism>
<dbReference type="InterPro" id="IPR039431">
    <property type="entry name" value="Vta1/CALS_N"/>
</dbReference>
<name>M7SGA0_EUTLA</name>
<dbReference type="eggNOG" id="KOG0917">
    <property type="taxonomic scope" value="Eukaryota"/>
</dbReference>
<feature type="compositionally biased region" description="Basic and acidic residues" evidence="3">
    <location>
        <begin position="155"/>
        <end position="170"/>
    </location>
</feature>
<dbReference type="KEGG" id="ela:UCREL1_9777"/>
<evidence type="ECO:0000313" key="6">
    <source>
        <dbReference type="Proteomes" id="UP000012174"/>
    </source>
</evidence>
<proteinExistence type="predicted"/>
<accession>M7SGA0</accession>
<dbReference type="InterPro" id="IPR044538">
    <property type="entry name" value="Vta1-like"/>
</dbReference>
<protein>
    <recommendedName>
        <fullName evidence="4">Vta1/callose synthase N-terminal domain-containing protein</fullName>
    </recommendedName>
</protein>
<evidence type="ECO:0000256" key="1">
    <source>
        <dbReference type="ARBA" id="ARBA00004308"/>
    </source>
</evidence>
<dbReference type="OMA" id="KTAYESH"/>
<dbReference type="Gene3D" id="1.25.40.270">
    <property type="entry name" value="Vacuolar protein sorting-associated protein vta1"/>
    <property type="match status" value="1"/>
</dbReference>
<evidence type="ECO:0000259" key="4">
    <source>
        <dbReference type="Pfam" id="PF04652"/>
    </source>
</evidence>
<dbReference type="GO" id="GO:0032511">
    <property type="term" value="P:late endosome to vacuole transport via multivesicular body sorting pathway"/>
    <property type="evidence" value="ECO:0007669"/>
    <property type="project" value="InterPro"/>
</dbReference>
<evidence type="ECO:0000256" key="3">
    <source>
        <dbReference type="SAM" id="MobiDB-lite"/>
    </source>
</evidence>
<keyword evidence="6" id="KW-1185">Reference proteome</keyword>
<comment type="subcellular location">
    <subcellularLocation>
        <location evidence="1">Endomembrane system</location>
    </subcellularLocation>
</comment>
<dbReference type="AlphaFoldDB" id="M7SGA0"/>
<dbReference type="PANTHER" id="PTHR46009:SF1">
    <property type="entry name" value="VACUOLAR PROTEIN SORTING-ASSOCIATED PROTEIN VTA1 HOMOLOG"/>
    <property type="match status" value="1"/>
</dbReference>
<dbReference type="InterPro" id="IPR023175">
    <property type="entry name" value="Vta1/CALS_N_sf"/>
</dbReference>
<feature type="domain" description="Vta1/callose synthase N-terminal" evidence="4">
    <location>
        <begin position="14"/>
        <end position="157"/>
    </location>
</feature>
<sequence length="271" mass="30242">MAANIPAKIRQAGIVPFVLRASQLDAARPVISYWCRYWAVNQILSKQLHNVDQECLEFTTTLMDRLEQTKNEQAGNEAILDDAAGQVYVEQFAQETFERAMRPLKADKVNQQTASTFEAASTFFQLINIWGQPDPETQQKIKFAKWNAARILKAIKEGKDPNESNPKQEEKNEEEGVAALDPNDPEVQMIVGSDDGQPKPATVEDAPDEDDKLHPTHLAAYSTNSPAPEVTSLMPLTSLILTKTHLPYLQHPACQPEVYQAQALTIRPGLH</sequence>